<dbReference type="PROSITE" id="PS50240">
    <property type="entry name" value="TRYPSIN_DOM"/>
    <property type="match status" value="1"/>
</dbReference>
<dbReference type="GO" id="GO:0004252">
    <property type="term" value="F:serine-type endopeptidase activity"/>
    <property type="evidence" value="ECO:0007669"/>
    <property type="project" value="InterPro"/>
</dbReference>
<dbReference type="GO" id="GO:0006508">
    <property type="term" value="P:proteolysis"/>
    <property type="evidence" value="ECO:0007669"/>
    <property type="project" value="InterPro"/>
</dbReference>
<dbReference type="InterPro" id="IPR007280">
    <property type="entry name" value="Peptidase_C_arc/bac"/>
</dbReference>
<dbReference type="PRINTS" id="PR00722">
    <property type="entry name" value="CHYMOTRYPSIN"/>
</dbReference>
<dbReference type="InterPro" id="IPR009003">
    <property type="entry name" value="Peptidase_S1_PA"/>
</dbReference>
<dbReference type="InterPro" id="IPR033116">
    <property type="entry name" value="TRYPSIN_SER"/>
</dbReference>
<evidence type="ECO:0000256" key="2">
    <source>
        <dbReference type="ARBA" id="ARBA00023157"/>
    </source>
</evidence>
<reference evidence="5" key="1">
    <citation type="submission" date="2018-09" db="EMBL/GenBank/DDBJ databases">
        <authorList>
            <person name="Livingstone P.G."/>
            <person name="Whitworth D.E."/>
        </authorList>
    </citation>
    <scope>NUCLEOTIDE SEQUENCE [LARGE SCALE GENOMIC DNA]</scope>
    <source>
        <strain evidence="5">CA043D</strain>
    </source>
</reference>
<comment type="similarity">
    <text evidence="1">Belongs to the peptidase S1 family.</text>
</comment>
<sequence>MISGQVVRSWAAASAVSLLVVGCGPQATEEKQAQPETPAPAATTQEIVGGSATTIGANPWQVSLQSSGGSHFCGGSIINESWILTAQHCVNSGGSISKPGRIVAGVTNRTTTTGGQVRTVSQVVVYPGYVDANYGKDAALLKLSSPLDLSGANAKAIPIVTAADEASGVGGVGAVARVTGWGTLSSGSSSLPTTLQTVDVNVISNAAAQADYQGQETITADQLGAKAPGKDSCQGDSGGPLTVLKGSTRVLAGIVSWGYGCADASYAGMYGRVSSFASWINTTINAPQQPTQTLLSQTNLSGAASSFTHFAITVPAGSTTLTVEQSGGTGDADLYVRQGSQPTTTAYNCRPYASGNAETCTITAPAAGTWYVSVRGYSAFTGVSVKATVP</sequence>
<dbReference type="Gene3D" id="2.40.10.10">
    <property type="entry name" value="Trypsin-like serine proteases"/>
    <property type="match status" value="1"/>
</dbReference>
<dbReference type="InterPro" id="IPR001314">
    <property type="entry name" value="Peptidase_S1A"/>
</dbReference>
<protein>
    <submittedName>
        <fullName evidence="4">Peptidase S1</fullName>
    </submittedName>
</protein>
<proteinExistence type="inferred from homology"/>
<dbReference type="OrthoDB" id="1496095at2"/>
<dbReference type="EMBL" id="RAWE01000242">
    <property type="protein sequence ID" value="RKG95799.1"/>
    <property type="molecule type" value="Genomic_DNA"/>
</dbReference>
<dbReference type="SUPFAM" id="SSF50494">
    <property type="entry name" value="Trypsin-like serine proteases"/>
    <property type="match status" value="1"/>
</dbReference>
<dbReference type="FunFam" id="2.40.10.10:FF:000068">
    <property type="entry name" value="transmembrane protease serine 2"/>
    <property type="match status" value="1"/>
</dbReference>
<evidence type="ECO:0000256" key="1">
    <source>
        <dbReference type="ARBA" id="ARBA00007664"/>
    </source>
</evidence>
<dbReference type="FunFam" id="2.40.10.10:FF:000002">
    <property type="entry name" value="Transmembrane protease serine"/>
    <property type="match status" value="1"/>
</dbReference>
<dbReference type="Pfam" id="PF00089">
    <property type="entry name" value="Trypsin"/>
    <property type="match status" value="1"/>
</dbReference>
<evidence type="ECO:0000259" key="3">
    <source>
        <dbReference type="PROSITE" id="PS50240"/>
    </source>
</evidence>
<keyword evidence="5" id="KW-1185">Reference proteome</keyword>
<name>A0A3A8JJA8_9BACT</name>
<dbReference type="InterPro" id="IPR001254">
    <property type="entry name" value="Trypsin_dom"/>
</dbReference>
<dbReference type="PANTHER" id="PTHR24276:SF98">
    <property type="entry name" value="FI18310P1-RELATED"/>
    <property type="match status" value="1"/>
</dbReference>
<dbReference type="InterPro" id="IPR043504">
    <property type="entry name" value="Peptidase_S1_PA_chymotrypsin"/>
</dbReference>
<dbReference type="RefSeq" id="WP_120607418.1">
    <property type="nucleotide sequence ID" value="NZ_RAWE01000242.1"/>
</dbReference>
<dbReference type="AlphaFoldDB" id="A0A3A8JJA8"/>
<evidence type="ECO:0000313" key="5">
    <source>
        <dbReference type="Proteomes" id="UP000268313"/>
    </source>
</evidence>
<dbReference type="InterPro" id="IPR050430">
    <property type="entry name" value="Peptidase_S1"/>
</dbReference>
<organism evidence="4 5">
    <name type="scientific">Corallococcus carmarthensis</name>
    <dbReference type="NCBI Taxonomy" id="2316728"/>
    <lineage>
        <taxon>Bacteria</taxon>
        <taxon>Pseudomonadati</taxon>
        <taxon>Myxococcota</taxon>
        <taxon>Myxococcia</taxon>
        <taxon>Myxococcales</taxon>
        <taxon>Cystobacterineae</taxon>
        <taxon>Myxococcaceae</taxon>
        <taxon>Corallococcus</taxon>
    </lineage>
</organism>
<accession>A0A3A8JJA8</accession>
<dbReference type="Pfam" id="PF04151">
    <property type="entry name" value="PPC"/>
    <property type="match status" value="1"/>
</dbReference>
<dbReference type="PANTHER" id="PTHR24276">
    <property type="entry name" value="POLYSERASE-RELATED"/>
    <property type="match status" value="1"/>
</dbReference>
<dbReference type="SMART" id="SM00020">
    <property type="entry name" value="Tryp_SPc"/>
    <property type="match status" value="1"/>
</dbReference>
<gene>
    <name evidence="4" type="ORF">D7X32_38000</name>
</gene>
<comment type="caution">
    <text evidence="4">The sequence shown here is derived from an EMBL/GenBank/DDBJ whole genome shotgun (WGS) entry which is preliminary data.</text>
</comment>
<evidence type="ECO:0000313" key="4">
    <source>
        <dbReference type="EMBL" id="RKG95799.1"/>
    </source>
</evidence>
<feature type="domain" description="Peptidase S1" evidence="3">
    <location>
        <begin position="47"/>
        <end position="285"/>
    </location>
</feature>
<dbReference type="PROSITE" id="PS00135">
    <property type="entry name" value="TRYPSIN_SER"/>
    <property type="match status" value="1"/>
</dbReference>
<dbReference type="Proteomes" id="UP000268313">
    <property type="component" value="Unassembled WGS sequence"/>
</dbReference>
<dbReference type="Gene3D" id="2.60.120.380">
    <property type="match status" value="1"/>
</dbReference>
<keyword evidence="2" id="KW-1015">Disulfide bond</keyword>
<dbReference type="CDD" id="cd00190">
    <property type="entry name" value="Tryp_SPc"/>
    <property type="match status" value="1"/>
</dbReference>